<comment type="caution">
    <text evidence="1">Lacks conserved residue(s) required for the propagation of feature annotation.</text>
</comment>
<keyword evidence="5" id="KW-1185">Reference proteome</keyword>
<keyword evidence="1" id="KW-1015">Disulfide bond</keyword>
<sequence>MYARVIEQSGERSGDPCLELDLHWRQGAARMESSSSSPQDCDRQLCQYHGRCVSVDGEPFCECLLGYRGTFCHDRVSDSIGVPLTLGVLGVLAGILLLAFSLRFIWKRVKIYNTRKVVGAAQSIPMVDIGK</sequence>
<evidence type="ECO:0000313" key="5">
    <source>
        <dbReference type="Proteomes" id="UP001152622"/>
    </source>
</evidence>
<evidence type="ECO:0000259" key="3">
    <source>
        <dbReference type="PROSITE" id="PS50026"/>
    </source>
</evidence>
<dbReference type="PROSITE" id="PS01186">
    <property type="entry name" value="EGF_2"/>
    <property type="match status" value="1"/>
</dbReference>
<feature type="domain" description="EGF-like" evidence="3">
    <location>
        <begin position="37"/>
        <end position="73"/>
    </location>
</feature>
<dbReference type="SUPFAM" id="SSF57196">
    <property type="entry name" value="EGF/Laminin"/>
    <property type="match status" value="1"/>
</dbReference>
<dbReference type="InterPro" id="IPR000742">
    <property type="entry name" value="EGF"/>
</dbReference>
<dbReference type="Pfam" id="PF00008">
    <property type="entry name" value="EGF"/>
    <property type="match status" value="1"/>
</dbReference>
<keyword evidence="2" id="KW-0472">Membrane</keyword>
<evidence type="ECO:0000256" key="2">
    <source>
        <dbReference type="SAM" id="Phobius"/>
    </source>
</evidence>
<accession>A0A9Q1IP93</accession>
<dbReference type="Proteomes" id="UP001152622">
    <property type="component" value="Chromosome 11"/>
</dbReference>
<dbReference type="OrthoDB" id="283575at2759"/>
<dbReference type="PROSITE" id="PS50026">
    <property type="entry name" value="EGF_3"/>
    <property type="match status" value="1"/>
</dbReference>
<keyword evidence="2" id="KW-0812">Transmembrane</keyword>
<protein>
    <recommendedName>
        <fullName evidence="3">EGF-like domain-containing protein</fullName>
    </recommendedName>
</protein>
<feature type="disulfide bond" evidence="1">
    <location>
        <begin position="63"/>
        <end position="72"/>
    </location>
</feature>
<keyword evidence="2" id="KW-1133">Transmembrane helix</keyword>
<dbReference type="PROSITE" id="PS00022">
    <property type="entry name" value="EGF_1"/>
    <property type="match status" value="1"/>
</dbReference>
<dbReference type="EMBL" id="JAINUF010000011">
    <property type="protein sequence ID" value="KAJ8346973.1"/>
    <property type="molecule type" value="Genomic_DNA"/>
</dbReference>
<dbReference type="AlphaFoldDB" id="A0A9Q1IP93"/>
<evidence type="ECO:0000256" key="1">
    <source>
        <dbReference type="PROSITE-ProRule" id="PRU00076"/>
    </source>
</evidence>
<comment type="caution">
    <text evidence="4">The sequence shown here is derived from an EMBL/GenBank/DDBJ whole genome shotgun (WGS) entry which is preliminary data.</text>
</comment>
<gene>
    <name evidence="4" type="ORF">SKAU_G00283740</name>
</gene>
<organism evidence="4 5">
    <name type="scientific">Synaphobranchus kaupii</name>
    <name type="common">Kaup's arrowtooth eel</name>
    <dbReference type="NCBI Taxonomy" id="118154"/>
    <lineage>
        <taxon>Eukaryota</taxon>
        <taxon>Metazoa</taxon>
        <taxon>Chordata</taxon>
        <taxon>Craniata</taxon>
        <taxon>Vertebrata</taxon>
        <taxon>Euteleostomi</taxon>
        <taxon>Actinopterygii</taxon>
        <taxon>Neopterygii</taxon>
        <taxon>Teleostei</taxon>
        <taxon>Anguilliformes</taxon>
        <taxon>Synaphobranchidae</taxon>
        <taxon>Synaphobranchus</taxon>
    </lineage>
</organism>
<feature type="transmembrane region" description="Helical" evidence="2">
    <location>
        <begin position="84"/>
        <end position="106"/>
    </location>
</feature>
<evidence type="ECO:0000313" key="4">
    <source>
        <dbReference type="EMBL" id="KAJ8346973.1"/>
    </source>
</evidence>
<name>A0A9Q1IP93_SYNKA</name>
<reference evidence="4" key="1">
    <citation type="journal article" date="2023" name="Science">
        <title>Genome structures resolve the early diversification of teleost fishes.</title>
        <authorList>
            <person name="Parey E."/>
            <person name="Louis A."/>
            <person name="Montfort J."/>
            <person name="Bouchez O."/>
            <person name="Roques C."/>
            <person name="Iampietro C."/>
            <person name="Lluch J."/>
            <person name="Castinel A."/>
            <person name="Donnadieu C."/>
            <person name="Desvignes T."/>
            <person name="Floi Bucao C."/>
            <person name="Jouanno E."/>
            <person name="Wen M."/>
            <person name="Mejri S."/>
            <person name="Dirks R."/>
            <person name="Jansen H."/>
            <person name="Henkel C."/>
            <person name="Chen W.J."/>
            <person name="Zahm M."/>
            <person name="Cabau C."/>
            <person name="Klopp C."/>
            <person name="Thompson A.W."/>
            <person name="Robinson-Rechavi M."/>
            <person name="Braasch I."/>
            <person name="Lecointre G."/>
            <person name="Bobe J."/>
            <person name="Postlethwait J.H."/>
            <person name="Berthelot C."/>
            <person name="Roest Crollius H."/>
            <person name="Guiguen Y."/>
        </authorList>
    </citation>
    <scope>NUCLEOTIDE SEQUENCE</scope>
    <source>
        <strain evidence="4">WJC10195</strain>
    </source>
</reference>
<proteinExistence type="predicted"/>
<keyword evidence="1" id="KW-0245">EGF-like domain</keyword>
<dbReference type="CDD" id="cd00054">
    <property type="entry name" value="EGF_CA"/>
    <property type="match status" value="1"/>
</dbReference>
<dbReference type="Gene3D" id="2.10.25.10">
    <property type="entry name" value="Laminin"/>
    <property type="match status" value="1"/>
</dbReference>